<dbReference type="OrthoDB" id="45235at2157"/>
<dbReference type="eggNOG" id="arCOG00534">
    <property type="taxonomic scope" value="Archaea"/>
</dbReference>
<dbReference type="AlphaFoldDB" id="Q9HI65"/>
<protein>
    <submittedName>
        <fullName evidence="1">Molybdopterin-synthase large subunit related protein</fullName>
    </submittedName>
</protein>
<dbReference type="InterPro" id="IPR036563">
    <property type="entry name" value="MoaE_sf"/>
</dbReference>
<accession>Q9HI65</accession>
<dbReference type="RefSeq" id="WP_010901880.1">
    <property type="nucleotide sequence ID" value="NC_002578.1"/>
</dbReference>
<dbReference type="SUPFAM" id="SSF54690">
    <property type="entry name" value="Molybdopterin synthase subunit MoaE"/>
    <property type="match status" value="1"/>
</dbReference>
<dbReference type="STRING" id="273075.gene:9572710"/>
<gene>
    <name evidence="1" type="ordered locus">Ta1480</name>
</gene>
<dbReference type="Pfam" id="PF02391">
    <property type="entry name" value="MoaE"/>
    <property type="match status" value="1"/>
</dbReference>
<reference evidence="1 2" key="1">
    <citation type="journal article" date="2000" name="Nature">
        <title>The genome sequence of the thermoacidophilic scavenger Thermoplasma acidophilum.</title>
        <authorList>
            <person name="Ruepp A."/>
            <person name="Graml W."/>
            <person name="Santos-Martinez M.L."/>
            <person name="Koretke K.K."/>
            <person name="Volker C."/>
            <person name="Mewes H.W."/>
            <person name="Frishman D."/>
            <person name="Stocker S."/>
            <person name="Lupas A.N."/>
            <person name="Baumeister W."/>
        </authorList>
    </citation>
    <scope>NUCLEOTIDE SEQUENCE [LARGE SCALE GENOMIC DNA]</scope>
    <source>
        <strain evidence="2">ATCC 25905 / DSM 1728 / JCM 9062 / NBRC 15155 / AMRC-C165</strain>
    </source>
</reference>
<dbReference type="CDD" id="cd00756">
    <property type="entry name" value="MoaE"/>
    <property type="match status" value="1"/>
</dbReference>
<dbReference type="PANTHER" id="PTHR23404">
    <property type="entry name" value="MOLYBDOPTERIN SYNTHASE RELATED"/>
    <property type="match status" value="1"/>
</dbReference>
<dbReference type="EnsemblBacteria" id="CAC12598">
    <property type="protein sequence ID" value="CAC12598"/>
    <property type="gene ID" value="CAC12598"/>
</dbReference>
<name>Q9HI65_THEAC</name>
<dbReference type="PaxDb" id="273075-Ta1480"/>
<dbReference type="Proteomes" id="UP000001024">
    <property type="component" value="Chromosome"/>
</dbReference>
<dbReference type="Gene3D" id="3.90.1170.40">
    <property type="entry name" value="Molybdopterin biosynthesis MoaE subunit"/>
    <property type="match status" value="1"/>
</dbReference>
<organism evidence="1 2">
    <name type="scientific">Thermoplasma acidophilum (strain ATCC 25905 / DSM 1728 / JCM 9062 / NBRC 15155 / AMRC-C165)</name>
    <dbReference type="NCBI Taxonomy" id="273075"/>
    <lineage>
        <taxon>Archaea</taxon>
        <taxon>Methanobacteriati</taxon>
        <taxon>Thermoplasmatota</taxon>
        <taxon>Thermoplasmata</taxon>
        <taxon>Thermoplasmatales</taxon>
        <taxon>Thermoplasmataceae</taxon>
        <taxon>Thermoplasma</taxon>
    </lineage>
</organism>
<keyword evidence="2" id="KW-1185">Reference proteome</keyword>
<evidence type="ECO:0000313" key="2">
    <source>
        <dbReference type="Proteomes" id="UP000001024"/>
    </source>
</evidence>
<dbReference type="KEGG" id="tac:Ta1480"/>
<dbReference type="InParanoid" id="Q9HI65"/>
<dbReference type="InterPro" id="IPR003448">
    <property type="entry name" value="Mopterin_biosynth_MoaE"/>
</dbReference>
<dbReference type="EMBL" id="AL445067">
    <property type="protein sequence ID" value="CAC12598.1"/>
    <property type="molecule type" value="Genomic_DNA"/>
</dbReference>
<dbReference type="GO" id="GO:0006777">
    <property type="term" value="P:Mo-molybdopterin cofactor biosynthetic process"/>
    <property type="evidence" value="ECO:0007669"/>
    <property type="project" value="InterPro"/>
</dbReference>
<dbReference type="HOGENOM" id="CLU_089568_1_2_2"/>
<evidence type="ECO:0000313" key="1">
    <source>
        <dbReference type="EMBL" id="CAC12598.1"/>
    </source>
</evidence>
<sequence length="135" mass="15442">MMYVDIIESEIPVMDLIDRIRNPKAGAIVTFEGTVREDSDGVKVDALFYESYREMAIREIRDMIEYCIRQFGITDAAVVHRIGRVNLTEDSVVIAVSAPHRGQAFDACRYIIDQIKERAPIWKRDIVQGSPASWH</sequence>
<proteinExistence type="predicted"/>